<reference evidence="2 3" key="1">
    <citation type="submission" date="2016-06" db="EMBL/GenBank/DDBJ databases">
        <title>Genome sequence of Porphyrobacter dokdonensis DSW-74.</title>
        <authorList>
            <person name="Kim J.F."/>
            <person name="Song J.Y."/>
        </authorList>
    </citation>
    <scope>NUCLEOTIDE SEQUENCE [LARGE SCALE GENOMIC DNA]</scope>
    <source>
        <strain evidence="2 3">DSW-74</strain>
    </source>
</reference>
<comment type="caution">
    <text evidence="2">The sequence shown here is derived from an EMBL/GenBank/DDBJ whole genome shotgun (WGS) entry which is preliminary data.</text>
</comment>
<dbReference type="EMBL" id="LZYB01000001">
    <property type="protein sequence ID" value="OBV12164.1"/>
    <property type="molecule type" value="Genomic_DNA"/>
</dbReference>
<name>A0A1A7BI62_9SPHN</name>
<organism evidence="2 3">
    <name type="scientific">Erythrobacter dokdonensis DSW-74</name>
    <dbReference type="NCBI Taxonomy" id="1300349"/>
    <lineage>
        <taxon>Bacteria</taxon>
        <taxon>Pseudomonadati</taxon>
        <taxon>Pseudomonadota</taxon>
        <taxon>Alphaproteobacteria</taxon>
        <taxon>Sphingomonadales</taxon>
        <taxon>Erythrobacteraceae</taxon>
        <taxon>Erythrobacter/Porphyrobacter group</taxon>
        <taxon>Erythrobacter</taxon>
    </lineage>
</organism>
<accession>A0A1A7BI62</accession>
<evidence type="ECO:0000313" key="3">
    <source>
        <dbReference type="Proteomes" id="UP000092484"/>
    </source>
</evidence>
<sequence>MNTGKTFAIAALAAFGLATFSGGALAKDRWDRERDKRHHHHDRWEDWDNRRDARRAGAIAGTAAAGVAGAVARDNARDDYRECMDHYRNDYRYERYCREEYYRDQRAASRAARRTGVIIGLGVEEIVRD</sequence>
<dbReference type="STRING" id="1300349.I603_0295"/>
<keyword evidence="3" id="KW-1185">Reference proteome</keyword>
<keyword evidence="1" id="KW-0732">Signal</keyword>
<dbReference type="RefSeq" id="WP_068862040.1">
    <property type="nucleotide sequence ID" value="NZ_LZYB01000001.1"/>
</dbReference>
<feature type="chain" id="PRO_5008509962" evidence="1">
    <location>
        <begin position="27"/>
        <end position="129"/>
    </location>
</feature>
<proteinExistence type="predicted"/>
<evidence type="ECO:0000256" key="1">
    <source>
        <dbReference type="SAM" id="SignalP"/>
    </source>
</evidence>
<dbReference type="AlphaFoldDB" id="A0A1A7BI62"/>
<evidence type="ECO:0000313" key="2">
    <source>
        <dbReference type="EMBL" id="OBV12164.1"/>
    </source>
</evidence>
<protein>
    <submittedName>
        <fullName evidence="2">Uncharacterized protein</fullName>
    </submittedName>
</protein>
<gene>
    <name evidence="2" type="ORF">I603_0295</name>
</gene>
<dbReference type="Proteomes" id="UP000092484">
    <property type="component" value="Unassembled WGS sequence"/>
</dbReference>
<feature type="signal peptide" evidence="1">
    <location>
        <begin position="1"/>
        <end position="26"/>
    </location>
</feature>